<dbReference type="InterPro" id="IPR002683">
    <property type="entry name" value="PsbP_C"/>
</dbReference>
<name>A0A8S1JAM4_9CHLO</name>
<sequence length="216" mass="23700">MTNFQYQCCFCRLWPGVAASTCSEAIDGTSTTCSPLLNTELREVTTSQYSLSVPADYLGFDGIEATATGTLGVAVSTPPLLRYGSADGKENLSVVVRDAASIKPTFFQITDITQYGGLADVAKLVLPKNSRFLSAESITLPQPPYDTGTIRGVIELPDIHLYRYEFQTVEDQHYALSIAASRGQVYFVGASAPVDRWNDEKETLLNSVQSFRLKRY</sequence>
<dbReference type="GO" id="GO:0015979">
    <property type="term" value="P:photosynthesis"/>
    <property type="evidence" value="ECO:0007669"/>
    <property type="project" value="InterPro"/>
</dbReference>
<dbReference type="Proteomes" id="UP000708148">
    <property type="component" value="Unassembled WGS sequence"/>
</dbReference>
<dbReference type="Pfam" id="PF01789">
    <property type="entry name" value="PsbP"/>
    <property type="match status" value="1"/>
</dbReference>
<reference evidence="2" key="1">
    <citation type="submission" date="2020-12" db="EMBL/GenBank/DDBJ databases">
        <authorList>
            <person name="Iha C."/>
        </authorList>
    </citation>
    <scope>NUCLEOTIDE SEQUENCE</scope>
</reference>
<dbReference type="PANTHER" id="PTHR37764">
    <property type="entry name" value="KETOSE/ALDOSE ISOMERASE, PUTATIVE (MOG1/PSBP/DUF1795-LIKE PHOTOSYSTEM II REACTION CENTER PSBP FAMILY PROTEIN)-RELATED"/>
    <property type="match status" value="1"/>
</dbReference>
<dbReference type="GO" id="GO:0019898">
    <property type="term" value="C:extrinsic component of membrane"/>
    <property type="evidence" value="ECO:0007669"/>
    <property type="project" value="InterPro"/>
</dbReference>
<dbReference type="GO" id="GO:0005509">
    <property type="term" value="F:calcium ion binding"/>
    <property type="evidence" value="ECO:0007669"/>
    <property type="project" value="InterPro"/>
</dbReference>
<dbReference type="Gene3D" id="3.40.1000.10">
    <property type="entry name" value="Mog1/PsbP, alpha/beta/alpha sandwich"/>
    <property type="match status" value="1"/>
</dbReference>
<evidence type="ECO:0000313" key="2">
    <source>
        <dbReference type="EMBL" id="CAD7703133.1"/>
    </source>
</evidence>
<evidence type="ECO:0000313" key="3">
    <source>
        <dbReference type="Proteomes" id="UP000708148"/>
    </source>
</evidence>
<evidence type="ECO:0000259" key="1">
    <source>
        <dbReference type="Pfam" id="PF01789"/>
    </source>
</evidence>
<dbReference type="SUPFAM" id="SSF55724">
    <property type="entry name" value="Mog1p/PsbP-like"/>
    <property type="match status" value="1"/>
</dbReference>
<keyword evidence="3" id="KW-1185">Reference proteome</keyword>
<dbReference type="AlphaFoldDB" id="A0A8S1JAM4"/>
<dbReference type="GO" id="GO:0009507">
    <property type="term" value="C:chloroplast"/>
    <property type="evidence" value="ECO:0007669"/>
    <property type="project" value="TreeGrafter"/>
</dbReference>
<dbReference type="OrthoDB" id="1621991at2759"/>
<protein>
    <recommendedName>
        <fullName evidence="1">PsbP C-terminal domain-containing protein</fullName>
    </recommendedName>
</protein>
<organism evidence="2 3">
    <name type="scientific">Ostreobium quekettii</name>
    <dbReference type="NCBI Taxonomy" id="121088"/>
    <lineage>
        <taxon>Eukaryota</taxon>
        <taxon>Viridiplantae</taxon>
        <taxon>Chlorophyta</taxon>
        <taxon>core chlorophytes</taxon>
        <taxon>Ulvophyceae</taxon>
        <taxon>TCBD clade</taxon>
        <taxon>Bryopsidales</taxon>
        <taxon>Ostreobineae</taxon>
        <taxon>Ostreobiaceae</taxon>
        <taxon>Ostreobium</taxon>
    </lineage>
</organism>
<feature type="domain" description="PsbP C-terminal" evidence="1">
    <location>
        <begin position="45"/>
        <end position="212"/>
    </location>
</feature>
<dbReference type="GO" id="GO:0009654">
    <property type="term" value="C:photosystem II oxygen evolving complex"/>
    <property type="evidence" value="ECO:0007669"/>
    <property type="project" value="InterPro"/>
</dbReference>
<dbReference type="EMBL" id="CAJHUC010002074">
    <property type="protein sequence ID" value="CAD7703133.1"/>
    <property type="molecule type" value="Genomic_DNA"/>
</dbReference>
<gene>
    <name evidence="2" type="ORF">OSTQU699_LOCUS8490</name>
</gene>
<proteinExistence type="predicted"/>
<dbReference type="InterPro" id="IPR016123">
    <property type="entry name" value="Mog1/PsbP_a/b/a-sand"/>
</dbReference>
<accession>A0A8S1JAM4</accession>
<comment type="caution">
    <text evidence="2">The sequence shown here is derived from an EMBL/GenBank/DDBJ whole genome shotgun (WGS) entry which is preliminary data.</text>
</comment>
<dbReference type="PANTHER" id="PTHR37764:SF1">
    <property type="entry name" value="KETOSE_ALDOSE ISOMERASE, PUTATIVE (MOG1_PSBP_DUF1795-LIKE PHOTOSYSTEM II REACTION CENTER PSBP FAMILY PROTEIN)-RELATED"/>
    <property type="match status" value="1"/>
</dbReference>